<proteinExistence type="predicted"/>
<reference evidence="2 3" key="1">
    <citation type="submission" date="2018-06" db="EMBL/GenBank/DDBJ databases">
        <title>Comparative genomics reveals the genomic features of Rhizophagus irregularis, R. cerebriforme, R. diaphanum and Gigaspora rosea, and their symbiotic lifestyle signature.</title>
        <authorList>
            <person name="Morin E."/>
            <person name="San Clemente H."/>
            <person name="Chen E.C.H."/>
            <person name="De La Providencia I."/>
            <person name="Hainaut M."/>
            <person name="Kuo A."/>
            <person name="Kohler A."/>
            <person name="Murat C."/>
            <person name="Tang N."/>
            <person name="Roy S."/>
            <person name="Loubradou J."/>
            <person name="Henrissat B."/>
            <person name="Grigoriev I.V."/>
            <person name="Corradi N."/>
            <person name="Roux C."/>
            <person name="Martin F.M."/>
        </authorList>
    </citation>
    <scope>NUCLEOTIDE SEQUENCE [LARGE SCALE GENOMIC DNA]</scope>
    <source>
        <strain evidence="2 3">DAOM 227022</strain>
    </source>
</reference>
<accession>A0A397SUA1</accession>
<name>A0A397SUA1_9GLOM</name>
<gene>
    <name evidence="2" type="ORF">C1645_824498</name>
</gene>
<sequence length="139" mass="16571">MDTNNDSFLYYSHFINKKYTIFTKINVEIQEKQQTELPEIQQQAKEVEPSKKIKVQSLDIGLYTVLLPLLINGFIVGKEYKLPKMDFPFKISEECDNSREINKKTYEHSNVHLFNQYMDDIHAFIDEYDYNRKDMMNGN</sequence>
<keyword evidence="1" id="KW-1133">Transmembrane helix</keyword>
<dbReference type="Proteomes" id="UP000265703">
    <property type="component" value="Unassembled WGS sequence"/>
</dbReference>
<dbReference type="AlphaFoldDB" id="A0A397SUA1"/>
<comment type="caution">
    <text evidence="2">The sequence shown here is derived from an EMBL/GenBank/DDBJ whole genome shotgun (WGS) entry which is preliminary data.</text>
</comment>
<protein>
    <submittedName>
        <fullName evidence="2">Uncharacterized protein</fullName>
    </submittedName>
</protein>
<keyword evidence="3" id="KW-1185">Reference proteome</keyword>
<keyword evidence="1" id="KW-0472">Membrane</keyword>
<evidence type="ECO:0000313" key="2">
    <source>
        <dbReference type="EMBL" id="RIA89673.1"/>
    </source>
</evidence>
<keyword evidence="1" id="KW-0812">Transmembrane</keyword>
<evidence type="ECO:0000313" key="3">
    <source>
        <dbReference type="Proteomes" id="UP000265703"/>
    </source>
</evidence>
<dbReference type="EMBL" id="QKYT01000210">
    <property type="protein sequence ID" value="RIA89673.1"/>
    <property type="molecule type" value="Genomic_DNA"/>
</dbReference>
<organism evidence="2 3">
    <name type="scientific">Glomus cerebriforme</name>
    <dbReference type="NCBI Taxonomy" id="658196"/>
    <lineage>
        <taxon>Eukaryota</taxon>
        <taxon>Fungi</taxon>
        <taxon>Fungi incertae sedis</taxon>
        <taxon>Mucoromycota</taxon>
        <taxon>Glomeromycotina</taxon>
        <taxon>Glomeromycetes</taxon>
        <taxon>Glomerales</taxon>
        <taxon>Glomeraceae</taxon>
        <taxon>Glomus</taxon>
    </lineage>
</organism>
<feature type="transmembrane region" description="Helical" evidence="1">
    <location>
        <begin position="60"/>
        <end position="77"/>
    </location>
</feature>
<evidence type="ECO:0000256" key="1">
    <source>
        <dbReference type="SAM" id="Phobius"/>
    </source>
</evidence>